<keyword evidence="2" id="KW-1185">Reference proteome</keyword>
<proteinExistence type="predicted"/>
<organism evidence="1 2">
    <name type="scientific">Pseudonocardia kongjuensis</name>
    <dbReference type="NCBI Taxonomy" id="102227"/>
    <lineage>
        <taxon>Bacteria</taxon>
        <taxon>Bacillati</taxon>
        <taxon>Actinomycetota</taxon>
        <taxon>Actinomycetes</taxon>
        <taxon>Pseudonocardiales</taxon>
        <taxon>Pseudonocardiaceae</taxon>
        <taxon>Pseudonocardia</taxon>
    </lineage>
</organism>
<dbReference type="SUPFAM" id="SSF54427">
    <property type="entry name" value="NTF2-like"/>
    <property type="match status" value="1"/>
</dbReference>
<accession>A0ABP4IAL7</accession>
<dbReference type="RefSeq" id="WP_344018038.1">
    <property type="nucleotide sequence ID" value="NZ_BAAAJK010000002.1"/>
</dbReference>
<reference evidence="2" key="1">
    <citation type="journal article" date="2019" name="Int. J. Syst. Evol. Microbiol.">
        <title>The Global Catalogue of Microorganisms (GCM) 10K type strain sequencing project: providing services to taxonomists for standard genome sequencing and annotation.</title>
        <authorList>
            <consortium name="The Broad Institute Genomics Platform"/>
            <consortium name="The Broad Institute Genome Sequencing Center for Infectious Disease"/>
            <person name="Wu L."/>
            <person name="Ma J."/>
        </authorList>
    </citation>
    <scope>NUCLEOTIDE SEQUENCE [LARGE SCALE GENOMIC DNA]</scope>
    <source>
        <strain evidence="2">JCM 11896</strain>
    </source>
</reference>
<protein>
    <submittedName>
        <fullName evidence="1">Ester cyclase</fullName>
    </submittedName>
</protein>
<comment type="caution">
    <text evidence="1">The sequence shown here is derived from an EMBL/GenBank/DDBJ whole genome shotgun (WGS) entry which is preliminary data.</text>
</comment>
<name>A0ABP4IAL7_9PSEU</name>
<evidence type="ECO:0000313" key="1">
    <source>
        <dbReference type="EMBL" id="GAA1380880.1"/>
    </source>
</evidence>
<dbReference type="Proteomes" id="UP001501414">
    <property type="component" value="Unassembled WGS sequence"/>
</dbReference>
<gene>
    <name evidence="1" type="ORF">GCM10009613_05900</name>
</gene>
<evidence type="ECO:0000313" key="2">
    <source>
        <dbReference type="Proteomes" id="UP001501414"/>
    </source>
</evidence>
<dbReference type="InterPro" id="IPR032710">
    <property type="entry name" value="NTF2-like_dom_sf"/>
</dbReference>
<dbReference type="Gene3D" id="3.10.450.50">
    <property type="match status" value="1"/>
</dbReference>
<sequence length="132" mass="14764">MDAGDGPGDRYRAYLACLNERRFDDLGGFVHDPVVHNGRRLSVAAFGDLLRRDVAEIPDLHYAIETLVTDADQVACRIRFDCTPAGFRGLPAAQEPISFVEHAFYRYEAGRIAEIRSLVDMDAIRDQLGVPR</sequence>
<dbReference type="InterPro" id="IPR009959">
    <property type="entry name" value="Cyclase_SnoaL-like"/>
</dbReference>
<dbReference type="Pfam" id="PF07366">
    <property type="entry name" value="SnoaL"/>
    <property type="match status" value="1"/>
</dbReference>
<dbReference type="EMBL" id="BAAAJK010000002">
    <property type="protein sequence ID" value="GAA1380880.1"/>
    <property type="molecule type" value="Genomic_DNA"/>
</dbReference>